<organism evidence="1 2">
    <name type="scientific">Paramecium pentaurelia</name>
    <dbReference type="NCBI Taxonomy" id="43138"/>
    <lineage>
        <taxon>Eukaryota</taxon>
        <taxon>Sar</taxon>
        <taxon>Alveolata</taxon>
        <taxon>Ciliophora</taxon>
        <taxon>Intramacronucleata</taxon>
        <taxon>Oligohymenophorea</taxon>
        <taxon>Peniculida</taxon>
        <taxon>Parameciidae</taxon>
        <taxon>Paramecium</taxon>
    </lineage>
</organism>
<dbReference type="EMBL" id="CAJJDO010000154">
    <property type="protein sequence ID" value="CAD8209247.1"/>
    <property type="molecule type" value="Genomic_DNA"/>
</dbReference>
<proteinExistence type="predicted"/>
<evidence type="ECO:0000313" key="1">
    <source>
        <dbReference type="EMBL" id="CAD8209247.1"/>
    </source>
</evidence>
<protein>
    <submittedName>
        <fullName evidence="1">Uncharacterized protein</fullName>
    </submittedName>
</protein>
<evidence type="ECO:0000313" key="2">
    <source>
        <dbReference type="Proteomes" id="UP000689195"/>
    </source>
</evidence>
<accession>A0A8S1Y8M5</accession>
<dbReference type="Proteomes" id="UP000689195">
    <property type="component" value="Unassembled WGS sequence"/>
</dbReference>
<keyword evidence="2" id="KW-1185">Reference proteome</keyword>
<dbReference type="AlphaFoldDB" id="A0A8S1Y8M5"/>
<name>A0A8S1Y8M5_9CILI</name>
<gene>
    <name evidence="1" type="ORF">PPENT_87.1.T1540010</name>
</gene>
<reference evidence="1" key="1">
    <citation type="submission" date="2021-01" db="EMBL/GenBank/DDBJ databases">
        <authorList>
            <consortium name="Genoscope - CEA"/>
            <person name="William W."/>
        </authorList>
    </citation>
    <scope>NUCLEOTIDE SEQUENCE</scope>
</reference>
<comment type="caution">
    <text evidence="1">The sequence shown here is derived from an EMBL/GenBank/DDBJ whole genome shotgun (WGS) entry which is preliminary data.</text>
</comment>
<sequence>MDFKSRFRGKMTVMNKDGVIGIMNKPAFPIETINQFYQENNDVSPKKKQTNLFTEENGEAKSKIYTNIQISPKQRNQTKYSQKSSNTEKQVIKSIQNAIDQQSFIEDTNKLQKNLQLKIHPDFKQIDMDDYEIIAIPKTMLHQQISVDRYALTHSLKKKQLPEFQHFSPEVTSQYSQNNYNSILKKQYTINMTTINQKSLFNKQKSEKFDKTKDIIQQAGLSTLRYNSQTKR</sequence>